<dbReference type="EMBL" id="CALNXK010000015">
    <property type="protein sequence ID" value="CAH3047187.1"/>
    <property type="molecule type" value="Genomic_DNA"/>
</dbReference>
<organism evidence="2 3">
    <name type="scientific">Porites lobata</name>
    <dbReference type="NCBI Taxonomy" id="104759"/>
    <lineage>
        <taxon>Eukaryota</taxon>
        <taxon>Metazoa</taxon>
        <taxon>Cnidaria</taxon>
        <taxon>Anthozoa</taxon>
        <taxon>Hexacorallia</taxon>
        <taxon>Scleractinia</taxon>
        <taxon>Fungiina</taxon>
        <taxon>Poritidae</taxon>
        <taxon>Porites</taxon>
    </lineage>
</organism>
<dbReference type="Proteomes" id="UP001159405">
    <property type="component" value="Unassembled WGS sequence"/>
</dbReference>
<dbReference type="Gene3D" id="4.10.280.10">
    <property type="entry name" value="Helix-loop-helix DNA-binding domain"/>
    <property type="match status" value="1"/>
</dbReference>
<evidence type="ECO:0000313" key="2">
    <source>
        <dbReference type="EMBL" id="CAH3047187.1"/>
    </source>
</evidence>
<dbReference type="InterPro" id="IPR011598">
    <property type="entry name" value="bHLH_dom"/>
</dbReference>
<protein>
    <recommendedName>
        <fullName evidence="1">BHLH domain-containing protein</fullName>
    </recommendedName>
</protein>
<comment type="caution">
    <text evidence="2">The sequence shown here is derived from an EMBL/GenBank/DDBJ whole genome shotgun (WGS) entry which is preliminary data.</text>
</comment>
<accession>A0ABN8NDR8</accession>
<dbReference type="Pfam" id="PF00010">
    <property type="entry name" value="HLH"/>
    <property type="match status" value="1"/>
</dbReference>
<proteinExistence type="predicted"/>
<dbReference type="SUPFAM" id="SSF47459">
    <property type="entry name" value="HLH, helix-loop-helix DNA-binding domain"/>
    <property type="match status" value="1"/>
</dbReference>
<feature type="domain" description="BHLH" evidence="1">
    <location>
        <begin position="6"/>
        <end position="59"/>
    </location>
</feature>
<evidence type="ECO:0000313" key="3">
    <source>
        <dbReference type="Proteomes" id="UP001159405"/>
    </source>
</evidence>
<dbReference type="PROSITE" id="PS50888">
    <property type="entry name" value="BHLH"/>
    <property type="match status" value="1"/>
</dbReference>
<gene>
    <name evidence="2" type="ORF">PLOB_00009788</name>
</gene>
<dbReference type="InterPro" id="IPR036638">
    <property type="entry name" value="HLH_DNA-bd_sf"/>
</dbReference>
<reference evidence="2 3" key="1">
    <citation type="submission" date="2022-05" db="EMBL/GenBank/DDBJ databases">
        <authorList>
            <consortium name="Genoscope - CEA"/>
            <person name="William W."/>
        </authorList>
    </citation>
    <scope>NUCLEOTIDE SEQUENCE [LARGE SCALE GENOMIC DNA]</scope>
</reference>
<dbReference type="SMART" id="SM00353">
    <property type="entry name" value="HLH"/>
    <property type="match status" value="1"/>
</dbReference>
<keyword evidence="3" id="KW-1185">Reference proteome</keyword>
<evidence type="ECO:0000259" key="1">
    <source>
        <dbReference type="PROSITE" id="PS50888"/>
    </source>
</evidence>
<sequence>MLGSFLLQVNKSLQDRLRRDRISRSVEELRDLVLGPSGVHAKIGKEDILKLTVQYIRNVRRKELMGIATENKISEETENNRNTDLKKAGNEFKTRQIALIEEPIETAECNAVGTTEGGSDKTKARYHENVNSLEMSPIQTHEGVFQRFTLRDTPSMIHPNSITHKRVPFRVLDCNSKQATCKQTIWRPW</sequence>
<name>A0ABN8NDR8_9CNID</name>